<dbReference type="InterPro" id="IPR019734">
    <property type="entry name" value="TPR_rpt"/>
</dbReference>
<evidence type="ECO:0000313" key="1">
    <source>
        <dbReference type="EMBL" id="KAK8085991.1"/>
    </source>
</evidence>
<evidence type="ECO:0008006" key="3">
    <source>
        <dbReference type="Google" id="ProtNLM"/>
    </source>
</evidence>
<dbReference type="Pfam" id="PF13181">
    <property type="entry name" value="TPR_8"/>
    <property type="match status" value="1"/>
</dbReference>
<dbReference type="RefSeq" id="XP_066720515.1">
    <property type="nucleotide sequence ID" value="XM_066852374.1"/>
</dbReference>
<gene>
    <name evidence="1" type="ORF">PG994_000965</name>
</gene>
<dbReference type="Proteomes" id="UP001480595">
    <property type="component" value="Unassembled WGS sequence"/>
</dbReference>
<dbReference type="Gene3D" id="1.25.40.10">
    <property type="entry name" value="Tetratricopeptide repeat domain"/>
    <property type="match status" value="1"/>
</dbReference>
<comment type="caution">
    <text evidence="1">The sequence shown here is derived from an EMBL/GenBank/DDBJ whole genome shotgun (WGS) entry which is preliminary data.</text>
</comment>
<dbReference type="GeneID" id="92085437"/>
<dbReference type="SUPFAM" id="SSF48452">
    <property type="entry name" value="TPR-like"/>
    <property type="match status" value="1"/>
</dbReference>
<dbReference type="InterPro" id="IPR011990">
    <property type="entry name" value="TPR-like_helical_dom_sf"/>
</dbReference>
<proteinExistence type="predicted"/>
<keyword evidence="2" id="KW-1185">Reference proteome</keyword>
<dbReference type="EMBL" id="JAQQWL010000002">
    <property type="protein sequence ID" value="KAK8085991.1"/>
    <property type="molecule type" value="Genomic_DNA"/>
</dbReference>
<sequence>MGDLDEAVECAREALEITPKGEILDQGLYSNLLCGSPRERHSRVGAMADLDEAIQAGRRAADLIPTTHVDRPKIFHNLAMTLHQRYARTDSAGDLDEAIQFITTAIPPYPFSWAKDAAVEGLTNLEEAIVVARQAIETTPPSHPTRGTFNYSLGRRLVRKLWAVDGDTDCLREAIACLTYVLEDPRTLTLRRILAGKSILEESLNWHEAHEASSLAVQLIPTLTSKSLGNADRQQLLGQLAGLASDAAATALFEEKGPLAAVKLLEQGRGVLAASQNGLSISEIYWHSPSSHLTAPSVGKELETLLREIRELPGFENFLGQPGESEMRDAASHGLIVVINVSEF</sequence>
<evidence type="ECO:0000313" key="2">
    <source>
        <dbReference type="Proteomes" id="UP001480595"/>
    </source>
</evidence>
<accession>A0ABR1WR29</accession>
<name>A0ABR1WR29_9PEZI</name>
<reference evidence="1 2" key="1">
    <citation type="submission" date="2023-01" db="EMBL/GenBank/DDBJ databases">
        <title>Analysis of 21 Apiospora genomes using comparative genomics revels a genus with tremendous synthesis potential of carbohydrate active enzymes and secondary metabolites.</title>
        <authorList>
            <person name="Sorensen T."/>
        </authorList>
    </citation>
    <scope>NUCLEOTIDE SEQUENCE [LARGE SCALE GENOMIC DNA]</scope>
    <source>
        <strain evidence="1 2">CBS 135458</strain>
    </source>
</reference>
<organism evidence="1 2">
    <name type="scientific">Apiospora phragmitis</name>
    <dbReference type="NCBI Taxonomy" id="2905665"/>
    <lineage>
        <taxon>Eukaryota</taxon>
        <taxon>Fungi</taxon>
        <taxon>Dikarya</taxon>
        <taxon>Ascomycota</taxon>
        <taxon>Pezizomycotina</taxon>
        <taxon>Sordariomycetes</taxon>
        <taxon>Xylariomycetidae</taxon>
        <taxon>Amphisphaeriales</taxon>
        <taxon>Apiosporaceae</taxon>
        <taxon>Apiospora</taxon>
    </lineage>
</organism>
<protein>
    <recommendedName>
        <fullName evidence="3">Tetratricopeptide repeat protein</fullName>
    </recommendedName>
</protein>